<evidence type="ECO:0000313" key="9">
    <source>
        <dbReference type="Proteomes" id="UP000321736"/>
    </source>
</evidence>
<dbReference type="OrthoDB" id="279428at2"/>
<dbReference type="PANTHER" id="PTHR10464:SF4">
    <property type="entry name" value="UREA TRANSPORTER"/>
    <property type="match status" value="1"/>
</dbReference>
<keyword evidence="6" id="KW-0472">Membrane</keyword>
<dbReference type="PIRSF" id="PIRSF016502">
    <property type="entry name" value="Urea_transporter"/>
    <property type="match status" value="1"/>
</dbReference>
<dbReference type="EMBL" id="BKAR01000021">
    <property type="protein sequence ID" value="GEP85151.1"/>
    <property type="molecule type" value="Genomic_DNA"/>
</dbReference>
<dbReference type="Proteomes" id="UP000321736">
    <property type="component" value="Unassembled WGS sequence"/>
</dbReference>
<gene>
    <name evidence="8" type="ORF">SPI02_17360</name>
</gene>
<dbReference type="Pfam" id="PF03253">
    <property type="entry name" value="UT"/>
    <property type="match status" value="1"/>
</dbReference>
<evidence type="ECO:0000313" key="8">
    <source>
        <dbReference type="EMBL" id="GEP85151.1"/>
    </source>
</evidence>
<organism evidence="8 9">
    <name type="scientific">Staphylococcus piscifermentans</name>
    <dbReference type="NCBI Taxonomy" id="70258"/>
    <lineage>
        <taxon>Bacteria</taxon>
        <taxon>Bacillati</taxon>
        <taxon>Bacillota</taxon>
        <taxon>Bacilli</taxon>
        <taxon>Bacillales</taxon>
        <taxon>Staphylococcaceae</taxon>
        <taxon>Staphylococcus</taxon>
    </lineage>
</organism>
<dbReference type="AlphaFoldDB" id="A0A239TTV6"/>
<evidence type="ECO:0000256" key="7">
    <source>
        <dbReference type="PIRSR" id="PIRSR016502-1"/>
    </source>
</evidence>
<dbReference type="Gene3D" id="1.10.3430.10">
    <property type="entry name" value="Ammonium transporter AmtB like domains"/>
    <property type="match status" value="1"/>
</dbReference>
<accession>A0A239TTV6</accession>
<protein>
    <submittedName>
        <fullName evidence="8">Urea transporter</fullName>
    </submittedName>
</protein>
<dbReference type="InterPro" id="IPR004937">
    <property type="entry name" value="Urea_transporter"/>
</dbReference>
<evidence type="ECO:0000256" key="6">
    <source>
        <dbReference type="ARBA" id="ARBA00023136"/>
    </source>
</evidence>
<keyword evidence="9" id="KW-1185">Reference proteome</keyword>
<comment type="similarity">
    <text evidence="2">Belongs to the urea transporter family.</text>
</comment>
<dbReference type="GO" id="GO:0015204">
    <property type="term" value="F:urea transmembrane transporter activity"/>
    <property type="evidence" value="ECO:0007669"/>
    <property type="project" value="InterPro"/>
</dbReference>
<keyword evidence="4" id="KW-0812">Transmembrane</keyword>
<comment type="caution">
    <text evidence="8">The sequence shown here is derived from an EMBL/GenBank/DDBJ whole genome shotgun (WGS) entry which is preliminary data.</text>
</comment>
<reference evidence="8 9" key="1">
    <citation type="submission" date="2019-07" db="EMBL/GenBank/DDBJ databases">
        <title>Whole genome shotgun sequence of Staphylococcus piscifermentans NBRC 109625.</title>
        <authorList>
            <person name="Hosoyama A."/>
            <person name="Uohara A."/>
            <person name="Ohji S."/>
            <person name="Ichikawa N."/>
        </authorList>
    </citation>
    <scope>NUCLEOTIDE SEQUENCE [LARGE SCALE GENOMIC DNA]</scope>
    <source>
        <strain evidence="8 9">NBRC 109625</strain>
    </source>
</reference>
<proteinExistence type="inferred from homology"/>
<feature type="site" description="Important for channel permeability" evidence="7">
    <location>
        <position position="281"/>
    </location>
</feature>
<evidence type="ECO:0000256" key="3">
    <source>
        <dbReference type="ARBA" id="ARBA00022475"/>
    </source>
</evidence>
<dbReference type="InterPro" id="IPR017807">
    <property type="entry name" value="Urea_transporter_bac"/>
</dbReference>
<name>A0A239TTV6_9STAP</name>
<sequence length="313" mass="34617">MRQFTRIILKNISQVILLDNIWTGLFILIGLFIGNWKVGLAALLSSIIAYFSAPVTNYSKQEINDGLAGFNPVLTGVALTVFLVPGWRSVIITLLAVVLTMPVGAAFRALLNRFDLPMLTMPYVFISWMFLFMSFQFEYVNADVSILPSVVKEIQFSHQSINTILTFLDGFSEIFLVKSAIGGFIILIGIFIASRKAGLFAIIANIIGVIVVMMFGANHDEINAGLYGYNVILVILALGVTFKEASVFNKYASMLFGIIMTVVMHAGLVTWLKPFGLPVFTLPFIAATWMMLLAGKKAETTEEAEEEIYPENK</sequence>
<dbReference type="NCBIfam" id="TIGR03441">
    <property type="entry name" value="urea_trans_yut"/>
    <property type="match status" value="1"/>
</dbReference>
<dbReference type="InterPro" id="IPR029020">
    <property type="entry name" value="Ammonium/urea_transptr"/>
</dbReference>
<evidence type="ECO:0000256" key="2">
    <source>
        <dbReference type="ARBA" id="ARBA00005914"/>
    </source>
</evidence>
<dbReference type="GO" id="GO:0005886">
    <property type="term" value="C:plasma membrane"/>
    <property type="evidence" value="ECO:0007669"/>
    <property type="project" value="UniProtKB-SubCell"/>
</dbReference>
<keyword evidence="3" id="KW-1003">Cell membrane</keyword>
<dbReference type="PANTHER" id="PTHR10464">
    <property type="entry name" value="UREA TRANSPORTER"/>
    <property type="match status" value="1"/>
</dbReference>
<dbReference type="RefSeq" id="WP_095103942.1">
    <property type="nucleotide sequence ID" value="NZ_BKAR01000021.1"/>
</dbReference>
<comment type="subcellular location">
    <subcellularLocation>
        <location evidence="1">Cell membrane</location>
        <topology evidence="1">Multi-pass membrane protein</topology>
    </subcellularLocation>
</comment>
<evidence type="ECO:0000256" key="5">
    <source>
        <dbReference type="ARBA" id="ARBA00022989"/>
    </source>
</evidence>
<evidence type="ECO:0000256" key="1">
    <source>
        <dbReference type="ARBA" id="ARBA00004651"/>
    </source>
</evidence>
<evidence type="ECO:0000256" key="4">
    <source>
        <dbReference type="ARBA" id="ARBA00022692"/>
    </source>
</evidence>
<keyword evidence="5" id="KW-1133">Transmembrane helix</keyword>